<dbReference type="EMBL" id="ML994261">
    <property type="protein sequence ID" value="KAF2197231.1"/>
    <property type="molecule type" value="Genomic_DNA"/>
</dbReference>
<sequence length="425" mass="45639">MKNFIRKLISRRKLTKGQQNGNTSGNTPTPAIITQPPPPAMENRGQEQQVLTAAAGSLTVALQNKSNSNQVYAYITGLSMNDNFKPIFIQSDGRSVYSPPSPSKTGAALTADVAIRLGPPGNTVNVTIPKIAGGRIWFSIGAPLTFLVNPGPAIVEPSVTNPSDPNYNVFWSFCEFTYNDQQLFANISYVDFVSIPIAMSLTNTAGHTQTVPGMPENGFNTVVNLLRQQAAADGQPWDQLVYSHNGQALRALSPNNLRVGNQQAFSSYWNSYIQRVWAKYQNEDLTINTQAAAGDITGRIRNNELQLSQAGSFAAPTSADIWTCNSGPFTTGSNAARNAAIPRLAAAFNRSTLLDSSEAPNGSHPGSYYRDGITNHYSRILHQVSKDGRGYGFPYDDVVPDGGQDVAGTVFDGSPRVFTVAVGGG</sequence>
<dbReference type="Proteomes" id="UP000799536">
    <property type="component" value="Unassembled WGS sequence"/>
</dbReference>
<evidence type="ECO:0000259" key="2">
    <source>
        <dbReference type="PROSITE" id="PS52006"/>
    </source>
</evidence>
<dbReference type="InterPro" id="IPR037398">
    <property type="entry name" value="Glyco_hydro_64_fam"/>
</dbReference>
<reference evidence="3" key="1">
    <citation type="journal article" date="2020" name="Stud. Mycol.">
        <title>101 Dothideomycetes genomes: a test case for predicting lifestyles and emergence of pathogens.</title>
        <authorList>
            <person name="Haridas S."/>
            <person name="Albert R."/>
            <person name="Binder M."/>
            <person name="Bloem J."/>
            <person name="Labutti K."/>
            <person name="Salamov A."/>
            <person name="Andreopoulos B."/>
            <person name="Baker S."/>
            <person name="Barry K."/>
            <person name="Bills G."/>
            <person name="Bluhm B."/>
            <person name="Cannon C."/>
            <person name="Castanera R."/>
            <person name="Culley D."/>
            <person name="Daum C."/>
            <person name="Ezra D."/>
            <person name="Gonzalez J."/>
            <person name="Henrissat B."/>
            <person name="Kuo A."/>
            <person name="Liang C."/>
            <person name="Lipzen A."/>
            <person name="Lutzoni F."/>
            <person name="Magnuson J."/>
            <person name="Mondo S."/>
            <person name="Nolan M."/>
            <person name="Ohm R."/>
            <person name="Pangilinan J."/>
            <person name="Park H.-J."/>
            <person name="Ramirez L."/>
            <person name="Alfaro M."/>
            <person name="Sun H."/>
            <person name="Tritt A."/>
            <person name="Yoshinaga Y."/>
            <person name="Zwiers L.-H."/>
            <person name="Turgeon B."/>
            <person name="Goodwin S."/>
            <person name="Spatafora J."/>
            <person name="Crous P."/>
            <person name="Grigoriev I."/>
        </authorList>
    </citation>
    <scope>NUCLEOTIDE SEQUENCE</scope>
    <source>
        <strain evidence="3">ATCC 74209</strain>
    </source>
</reference>
<dbReference type="Gene3D" id="3.30.920.50">
    <property type="entry name" value="Beta-1,3-glucanase, C-terminal domain"/>
    <property type="match status" value="1"/>
</dbReference>
<dbReference type="PANTHER" id="PTHR38165:SF1">
    <property type="entry name" value="GLUCANASE B"/>
    <property type="match status" value="1"/>
</dbReference>
<evidence type="ECO:0000256" key="1">
    <source>
        <dbReference type="SAM" id="MobiDB-lite"/>
    </source>
</evidence>
<evidence type="ECO:0000313" key="4">
    <source>
        <dbReference type="Proteomes" id="UP000799536"/>
    </source>
</evidence>
<evidence type="ECO:0000313" key="3">
    <source>
        <dbReference type="EMBL" id="KAF2197231.1"/>
    </source>
</evidence>
<comment type="caution">
    <text evidence="3">The sequence shown here is derived from an EMBL/GenBank/DDBJ whole genome shotgun (WGS) entry which is preliminary data.</text>
</comment>
<dbReference type="AlphaFoldDB" id="A0A9P4JFZ2"/>
<feature type="domain" description="GH64" evidence="2">
    <location>
        <begin position="55"/>
        <end position="409"/>
    </location>
</feature>
<dbReference type="PROSITE" id="PS52006">
    <property type="entry name" value="GH64"/>
    <property type="match status" value="1"/>
</dbReference>
<organism evidence="3 4">
    <name type="scientific">Delitschia confertaspora ATCC 74209</name>
    <dbReference type="NCBI Taxonomy" id="1513339"/>
    <lineage>
        <taxon>Eukaryota</taxon>
        <taxon>Fungi</taxon>
        <taxon>Dikarya</taxon>
        <taxon>Ascomycota</taxon>
        <taxon>Pezizomycotina</taxon>
        <taxon>Dothideomycetes</taxon>
        <taxon>Pleosporomycetidae</taxon>
        <taxon>Pleosporales</taxon>
        <taxon>Delitschiaceae</taxon>
        <taxon>Delitschia</taxon>
    </lineage>
</organism>
<dbReference type="Pfam" id="PF16483">
    <property type="entry name" value="Glyco_hydro_64"/>
    <property type="match status" value="1"/>
</dbReference>
<feature type="compositionally biased region" description="Polar residues" evidence="1">
    <location>
        <begin position="16"/>
        <end position="26"/>
    </location>
</feature>
<dbReference type="InterPro" id="IPR042517">
    <property type="entry name" value="Glyco_hydro_64_N_2"/>
</dbReference>
<dbReference type="InterPro" id="IPR037176">
    <property type="entry name" value="Osmotin/thaumatin-like_sf"/>
</dbReference>
<dbReference type="OrthoDB" id="10058186at2759"/>
<dbReference type="PANTHER" id="PTHR38165">
    <property type="match status" value="1"/>
</dbReference>
<keyword evidence="4" id="KW-1185">Reference proteome</keyword>
<protein>
    <recommendedName>
        <fullName evidence="2">GH64 domain-containing protein</fullName>
    </recommendedName>
</protein>
<proteinExistence type="predicted"/>
<accession>A0A9P4JFZ2</accession>
<feature type="region of interest" description="Disordered" evidence="1">
    <location>
        <begin position="9"/>
        <end position="43"/>
    </location>
</feature>
<dbReference type="InterPro" id="IPR032477">
    <property type="entry name" value="Glyco_hydro_64"/>
</dbReference>
<gene>
    <name evidence="3" type="ORF">GQ43DRAFT_444428</name>
</gene>
<name>A0A9P4JFZ2_9PLEO</name>
<dbReference type="CDD" id="cd09220">
    <property type="entry name" value="GH64-GluB-like"/>
    <property type="match status" value="1"/>
</dbReference>
<dbReference type="Gene3D" id="2.60.110.10">
    <property type="entry name" value="Thaumatin"/>
    <property type="match status" value="1"/>
</dbReference>